<organism evidence="2 3">
    <name type="scientific">Araneus ventricosus</name>
    <name type="common">Orbweaver spider</name>
    <name type="synonym">Epeira ventricosa</name>
    <dbReference type="NCBI Taxonomy" id="182803"/>
    <lineage>
        <taxon>Eukaryota</taxon>
        <taxon>Metazoa</taxon>
        <taxon>Ecdysozoa</taxon>
        <taxon>Arthropoda</taxon>
        <taxon>Chelicerata</taxon>
        <taxon>Arachnida</taxon>
        <taxon>Araneae</taxon>
        <taxon>Araneomorphae</taxon>
        <taxon>Entelegynae</taxon>
        <taxon>Araneoidea</taxon>
        <taxon>Araneidae</taxon>
        <taxon>Araneus</taxon>
    </lineage>
</organism>
<reference evidence="2 3" key="1">
    <citation type="journal article" date="2019" name="Sci. Rep.">
        <title>Orb-weaving spider Araneus ventricosus genome elucidates the spidroin gene catalogue.</title>
        <authorList>
            <person name="Kono N."/>
            <person name="Nakamura H."/>
            <person name="Ohtoshi R."/>
            <person name="Moran D.A.P."/>
            <person name="Shinohara A."/>
            <person name="Yoshida Y."/>
            <person name="Fujiwara M."/>
            <person name="Mori M."/>
            <person name="Tomita M."/>
            <person name="Arakawa K."/>
        </authorList>
    </citation>
    <scope>NUCLEOTIDE SEQUENCE [LARGE SCALE GENOMIC DNA]</scope>
</reference>
<name>A0A4Y2THH6_ARAVE</name>
<evidence type="ECO:0000256" key="1">
    <source>
        <dbReference type="SAM" id="MobiDB-lite"/>
    </source>
</evidence>
<evidence type="ECO:0000313" key="3">
    <source>
        <dbReference type="Proteomes" id="UP000499080"/>
    </source>
</evidence>
<protein>
    <submittedName>
        <fullName evidence="2">Uncharacterized protein</fullName>
    </submittedName>
</protein>
<proteinExistence type="predicted"/>
<feature type="region of interest" description="Disordered" evidence="1">
    <location>
        <begin position="42"/>
        <end position="62"/>
    </location>
</feature>
<dbReference type="EMBL" id="BGPR01028731">
    <property type="protein sequence ID" value="GBO00083.1"/>
    <property type="molecule type" value="Genomic_DNA"/>
</dbReference>
<accession>A0A4Y2THH6</accession>
<keyword evidence="3" id="KW-1185">Reference proteome</keyword>
<dbReference type="AlphaFoldDB" id="A0A4Y2THH6"/>
<gene>
    <name evidence="2" type="ORF">AVEN_199865_1</name>
</gene>
<comment type="caution">
    <text evidence="2">The sequence shown here is derived from an EMBL/GenBank/DDBJ whole genome shotgun (WGS) entry which is preliminary data.</text>
</comment>
<dbReference type="Proteomes" id="UP000499080">
    <property type="component" value="Unassembled WGS sequence"/>
</dbReference>
<evidence type="ECO:0000313" key="2">
    <source>
        <dbReference type="EMBL" id="GBO00083.1"/>
    </source>
</evidence>
<sequence length="122" mass="13455">MPARYKSICPDNATVTMGQCAPCQTVAQGSCHPFRNSISLERDHKEGPPFKEGPVGEGTVEEKHPHVCARALRKHPRGHLKLIHFKMSLMATLSTGASPLSIPDNRCSELSFWGGWIWNFGS</sequence>